<evidence type="ECO:0000313" key="2">
    <source>
        <dbReference type="EMBL" id="OGZ13323.1"/>
    </source>
</evidence>
<reference evidence="2 3" key="1">
    <citation type="journal article" date="2016" name="Nat. Commun.">
        <title>Thousands of microbial genomes shed light on interconnected biogeochemical processes in an aquifer system.</title>
        <authorList>
            <person name="Anantharaman K."/>
            <person name="Brown C.T."/>
            <person name="Hug L.A."/>
            <person name="Sharon I."/>
            <person name="Castelle C.J."/>
            <person name="Probst A.J."/>
            <person name="Thomas B.C."/>
            <person name="Singh A."/>
            <person name="Wilkins M.J."/>
            <person name="Karaoz U."/>
            <person name="Brodie E.L."/>
            <person name="Williams K.H."/>
            <person name="Hubbard S.S."/>
            <person name="Banfield J.F."/>
        </authorList>
    </citation>
    <scope>NUCLEOTIDE SEQUENCE [LARGE SCALE GENOMIC DNA]</scope>
</reference>
<dbReference type="Pfam" id="PF00376">
    <property type="entry name" value="MerR"/>
    <property type="match status" value="1"/>
</dbReference>
<proteinExistence type="predicted"/>
<dbReference type="InterPro" id="IPR009061">
    <property type="entry name" value="DNA-bd_dom_put_sf"/>
</dbReference>
<name>A0A1G2DIJ4_9BACT</name>
<evidence type="ECO:0000259" key="1">
    <source>
        <dbReference type="PROSITE" id="PS50937"/>
    </source>
</evidence>
<organism evidence="2 3">
    <name type="scientific">Candidatus Lloydbacteria bacterium RIFCSPHIGHO2_02_FULL_54_17</name>
    <dbReference type="NCBI Taxonomy" id="1798664"/>
    <lineage>
        <taxon>Bacteria</taxon>
        <taxon>Candidatus Lloydiibacteriota</taxon>
    </lineage>
</organism>
<sequence length="236" mass="26421">MMSINEVAKLLGVSIDTLRRWDASGKLRAERSPGGHRHYDRDTIERFSKDFFALARVWAESVTPPELPSEVYCDTPDRFRARQNTLAILLDRQEETRAIAPIVASMTGEIGNNSFDHNIGNWPDVTGIFFAYDLPKRIVVLADRGVGIRATLLRVRPDIKDDIEALTIAIYERISGRAPEQRGNGLKFVRKVAEKYGVGVTLQSGIAVAEIKKGTKKLSIRLADRNIRGTIAKITY</sequence>
<dbReference type="STRING" id="1798664.A3C93_00195"/>
<dbReference type="InterPro" id="IPR036890">
    <property type="entry name" value="HATPase_C_sf"/>
</dbReference>
<accession>A0A1G2DIJ4</accession>
<dbReference type="Proteomes" id="UP000178636">
    <property type="component" value="Unassembled WGS sequence"/>
</dbReference>
<dbReference type="GO" id="GO:0006355">
    <property type="term" value="P:regulation of DNA-templated transcription"/>
    <property type="evidence" value="ECO:0007669"/>
    <property type="project" value="InterPro"/>
</dbReference>
<dbReference type="InterPro" id="IPR010093">
    <property type="entry name" value="SinI_DNA-bd"/>
</dbReference>
<dbReference type="SUPFAM" id="SSF55874">
    <property type="entry name" value="ATPase domain of HSP90 chaperone/DNA topoisomerase II/histidine kinase"/>
    <property type="match status" value="1"/>
</dbReference>
<evidence type="ECO:0000313" key="3">
    <source>
        <dbReference type="Proteomes" id="UP000178636"/>
    </source>
</evidence>
<dbReference type="Gene3D" id="1.10.1660.10">
    <property type="match status" value="1"/>
</dbReference>
<dbReference type="CDD" id="cd04762">
    <property type="entry name" value="HTH_MerR-trunc"/>
    <property type="match status" value="1"/>
</dbReference>
<feature type="domain" description="HTH merR-type" evidence="1">
    <location>
        <begin position="1"/>
        <end position="48"/>
    </location>
</feature>
<dbReference type="SMART" id="SM00422">
    <property type="entry name" value="HTH_MERR"/>
    <property type="match status" value="1"/>
</dbReference>
<dbReference type="GO" id="GO:0003677">
    <property type="term" value="F:DNA binding"/>
    <property type="evidence" value="ECO:0007669"/>
    <property type="project" value="InterPro"/>
</dbReference>
<dbReference type="InterPro" id="IPR000551">
    <property type="entry name" value="MerR-type_HTH_dom"/>
</dbReference>
<comment type="caution">
    <text evidence="2">The sequence shown here is derived from an EMBL/GenBank/DDBJ whole genome shotgun (WGS) entry which is preliminary data.</text>
</comment>
<dbReference type="EMBL" id="MHLO01000005">
    <property type="protein sequence ID" value="OGZ13323.1"/>
    <property type="molecule type" value="Genomic_DNA"/>
</dbReference>
<dbReference type="AlphaFoldDB" id="A0A1G2DIJ4"/>
<gene>
    <name evidence="2" type="ORF">A3C93_00195</name>
</gene>
<dbReference type="NCBIfam" id="TIGR01764">
    <property type="entry name" value="excise"/>
    <property type="match status" value="1"/>
</dbReference>
<dbReference type="PROSITE" id="PS50937">
    <property type="entry name" value="HTH_MERR_2"/>
    <property type="match status" value="1"/>
</dbReference>
<dbReference type="SUPFAM" id="SSF46955">
    <property type="entry name" value="Putative DNA-binding domain"/>
    <property type="match status" value="1"/>
</dbReference>
<protein>
    <recommendedName>
        <fullName evidence="1">HTH merR-type domain-containing protein</fullName>
    </recommendedName>
</protein>